<keyword evidence="5" id="KW-0963">Cytoplasm</keyword>
<comment type="similarity">
    <text evidence="3">Belongs to the CSN8 family.</text>
</comment>
<dbReference type="InterPro" id="IPR033464">
    <property type="entry name" value="CSN8_PSD8_EIF3K"/>
</dbReference>
<evidence type="ECO:0000313" key="9">
    <source>
        <dbReference type="EMBL" id="KAK4339964.1"/>
    </source>
</evidence>
<dbReference type="GO" id="GO:0000338">
    <property type="term" value="P:protein deneddylation"/>
    <property type="evidence" value="ECO:0007669"/>
    <property type="project" value="InterPro"/>
</dbReference>
<dbReference type="GO" id="GO:0008180">
    <property type="term" value="C:COP9 signalosome"/>
    <property type="evidence" value="ECO:0007669"/>
    <property type="project" value="UniProtKB-KW"/>
</dbReference>
<evidence type="ECO:0000259" key="8">
    <source>
        <dbReference type="PROSITE" id="PS50250"/>
    </source>
</evidence>
<protein>
    <recommendedName>
        <fullName evidence="4">COP9 signalosome complex subunit 8</fullName>
    </recommendedName>
</protein>
<dbReference type="InterPro" id="IPR033205">
    <property type="entry name" value="COP9_CSN8"/>
</dbReference>
<name>A0AAE1QVE1_9SOLA</name>
<evidence type="ECO:0000256" key="6">
    <source>
        <dbReference type="ARBA" id="ARBA00022790"/>
    </source>
</evidence>
<dbReference type="PANTHER" id="PTHR13339:SF0">
    <property type="entry name" value="COP9 SIGNALOSOME COMPLEX SUBUNIT 8"/>
    <property type="match status" value="1"/>
</dbReference>
<evidence type="ECO:0000256" key="4">
    <source>
        <dbReference type="ARBA" id="ARBA00014875"/>
    </source>
</evidence>
<organism evidence="9 10">
    <name type="scientific">Anisodus tanguticus</name>
    <dbReference type="NCBI Taxonomy" id="243964"/>
    <lineage>
        <taxon>Eukaryota</taxon>
        <taxon>Viridiplantae</taxon>
        <taxon>Streptophyta</taxon>
        <taxon>Embryophyta</taxon>
        <taxon>Tracheophyta</taxon>
        <taxon>Spermatophyta</taxon>
        <taxon>Magnoliopsida</taxon>
        <taxon>eudicotyledons</taxon>
        <taxon>Gunneridae</taxon>
        <taxon>Pentapetalae</taxon>
        <taxon>asterids</taxon>
        <taxon>lamiids</taxon>
        <taxon>Solanales</taxon>
        <taxon>Solanaceae</taxon>
        <taxon>Solanoideae</taxon>
        <taxon>Hyoscyameae</taxon>
        <taxon>Anisodus</taxon>
    </lineage>
</organism>
<comment type="caution">
    <text evidence="9">The sequence shown here is derived from an EMBL/GenBank/DDBJ whole genome shotgun (WGS) entry which is preliminary data.</text>
</comment>
<dbReference type="InterPro" id="IPR000717">
    <property type="entry name" value="PCI_dom"/>
</dbReference>
<evidence type="ECO:0000256" key="2">
    <source>
        <dbReference type="ARBA" id="ARBA00004496"/>
    </source>
</evidence>
<gene>
    <name evidence="9" type="ORF">RND71_041426</name>
</gene>
<reference evidence="9" key="1">
    <citation type="submission" date="2023-12" db="EMBL/GenBank/DDBJ databases">
        <title>Genome assembly of Anisodus tanguticus.</title>
        <authorList>
            <person name="Wang Y.-J."/>
        </authorList>
    </citation>
    <scope>NUCLEOTIDE SEQUENCE</scope>
    <source>
        <strain evidence="9">KB-2021</strain>
        <tissue evidence="9">Leaf</tissue>
    </source>
</reference>
<feature type="domain" description="PCI" evidence="8">
    <location>
        <begin position="10"/>
        <end position="190"/>
    </location>
</feature>
<keyword evidence="6" id="KW-0736">Signalosome</keyword>
<accession>A0AAE1QVE1</accession>
<dbReference type="EMBL" id="JAVYJV010000023">
    <property type="protein sequence ID" value="KAK4339964.1"/>
    <property type="molecule type" value="Genomic_DNA"/>
</dbReference>
<dbReference type="AlphaFoldDB" id="A0AAE1QVE1"/>
<sequence>MDTSLLNKALASKSYDKIADICDNLMLQDAAEGIDFQDEWPYEIHLLGHIYNNDTNNARFMWKKIPAAIKEARPEVVAVWKIGQKLWTRDYAGVHEAIREYSCSTEVQPIVASFAELYKKRMFELLLSAYSTISIQDAARFLGMNENDATNYVLQQGWVLDSASQMLTVKKQAVITEQKLDPSKLQRLTEYVFYLEH</sequence>
<dbReference type="PANTHER" id="PTHR13339">
    <property type="entry name" value="COP9 SIGNALOSOME COMPLEX SUBUNIT 8"/>
    <property type="match status" value="1"/>
</dbReference>
<evidence type="ECO:0000256" key="7">
    <source>
        <dbReference type="ARBA" id="ARBA00023242"/>
    </source>
</evidence>
<evidence type="ECO:0000313" key="10">
    <source>
        <dbReference type="Proteomes" id="UP001291623"/>
    </source>
</evidence>
<dbReference type="GO" id="GO:0005737">
    <property type="term" value="C:cytoplasm"/>
    <property type="evidence" value="ECO:0007669"/>
    <property type="project" value="UniProtKB-SubCell"/>
</dbReference>
<keyword evidence="10" id="KW-1185">Reference proteome</keyword>
<dbReference type="Proteomes" id="UP001291623">
    <property type="component" value="Unassembled WGS sequence"/>
</dbReference>
<keyword evidence="7" id="KW-0539">Nucleus</keyword>
<comment type="subcellular location">
    <subcellularLocation>
        <location evidence="2">Cytoplasm</location>
    </subcellularLocation>
    <subcellularLocation>
        <location evidence="1">Nucleus</location>
    </subcellularLocation>
</comment>
<dbReference type="PROSITE" id="PS50250">
    <property type="entry name" value="PCI"/>
    <property type="match status" value="1"/>
</dbReference>
<evidence type="ECO:0000256" key="5">
    <source>
        <dbReference type="ARBA" id="ARBA00022490"/>
    </source>
</evidence>
<evidence type="ECO:0000256" key="1">
    <source>
        <dbReference type="ARBA" id="ARBA00004123"/>
    </source>
</evidence>
<dbReference type="GO" id="GO:0010387">
    <property type="term" value="P:COP9 signalosome assembly"/>
    <property type="evidence" value="ECO:0007669"/>
    <property type="project" value="InterPro"/>
</dbReference>
<evidence type="ECO:0000256" key="3">
    <source>
        <dbReference type="ARBA" id="ARBA00008252"/>
    </source>
</evidence>
<dbReference type="Pfam" id="PF10075">
    <property type="entry name" value="CSN8_PSD8_EIF3K"/>
    <property type="match status" value="1"/>
</dbReference>
<proteinExistence type="inferred from homology"/>
<dbReference type="Gene3D" id="1.25.40.990">
    <property type="match status" value="1"/>
</dbReference>